<proteinExistence type="predicted"/>
<dbReference type="Proteomes" id="UP000016981">
    <property type="component" value="Unassembled WGS sequence"/>
</dbReference>
<gene>
    <name evidence="1" type="ORF">ANG6_0971</name>
</gene>
<accession>A0AAN4T5J8</accession>
<sequence length="58" mass="6844">MKFFKLSFLKEIYKPALSFSGYTKFIKKKEVSPMTVNIKVHYNKTFKKSGKESEIYGK</sequence>
<name>A0AAN4T5J8_STRAP</name>
<protein>
    <submittedName>
        <fullName evidence="1">Uncharacterized protein</fullName>
    </submittedName>
</protein>
<dbReference type="AlphaFoldDB" id="A0AAN4T5J8"/>
<evidence type="ECO:0000313" key="1">
    <source>
        <dbReference type="EMBL" id="GAD46476.1"/>
    </source>
</evidence>
<comment type="caution">
    <text evidence="1">The sequence shown here is derived from an EMBL/GenBank/DDBJ whole genome shotgun (WGS) entry which is preliminary data.</text>
</comment>
<reference evidence="2" key="1">
    <citation type="submission" date="2013-09" db="EMBL/GenBank/DDBJ databases">
        <title>Genome Sequences of seven clinical isolates and type strains of anginosus group streptococci.</title>
        <authorList>
            <person name="Maruyama F."/>
            <person name="Sakurai A."/>
            <person name="Ogura Y."/>
            <person name="Homma H."/>
            <person name="Takahashi N."/>
            <person name="Ohtsubo Y."/>
            <person name="Hoshino T."/>
            <person name="Okahashi N."/>
            <person name="Nakagawa I."/>
            <person name="Kimura S."/>
            <person name="Fujiwara T."/>
            <person name="Hayashi T."/>
            <person name="Shintani S."/>
        </authorList>
    </citation>
    <scope>NUCLEOTIDE SEQUENCE [LARGE SCALE GENOMIC DNA]</scope>
    <source>
        <strain evidence="2">T5</strain>
    </source>
</reference>
<organism evidence="1 2">
    <name type="scientific">Streptococcus anginosus T5</name>
    <dbReference type="NCBI Taxonomy" id="1163302"/>
    <lineage>
        <taxon>Bacteria</taxon>
        <taxon>Bacillati</taxon>
        <taxon>Bacillota</taxon>
        <taxon>Bacilli</taxon>
        <taxon>Lactobacillales</taxon>
        <taxon>Streptococcaceae</taxon>
        <taxon>Streptococcus</taxon>
        <taxon>Streptococcus anginosus group</taxon>
    </lineage>
</organism>
<evidence type="ECO:0000313" key="2">
    <source>
        <dbReference type="Proteomes" id="UP000016981"/>
    </source>
</evidence>
<dbReference type="EMBL" id="BASY01000008">
    <property type="protein sequence ID" value="GAD46476.1"/>
    <property type="molecule type" value="Genomic_DNA"/>
</dbReference>